<evidence type="ECO:0000313" key="17">
    <source>
        <dbReference type="EMBL" id="MBC5734885.1"/>
    </source>
</evidence>
<dbReference type="FunFam" id="3.40.190.10:FF:000008">
    <property type="entry name" value="ATP phosphoribosyltransferase"/>
    <property type="match status" value="1"/>
</dbReference>
<dbReference type="Pfam" id="PF01634">
    <property type="entry name" value="HisG"/>
    <property type="match status" value="1"/>
</dbReference>
<protein>
    <recommendedName>
        <fullName evidence="6 15">ATP phosphoribosyltransferase</fullName>
        <shortName evidence="15">ATP-PRT</shortName>
        <shortName evidence="15">ATP-PRTase</shortName>
        <ecNumber evidence="5 15">2.4.2.17</ecNumber>
    </recommendedName>
</protein>
<dbReference type="GO" id="GO:0005524">
    <property type="term" value="F:ATP binding"/>
    <property type="evidence" value="ECO:0007669"/>
    <property type="project" value="UniProtKB-KW"/>
</dbReference>
<dbReference type="GO" id="GO:0003879">
    <property type="term" value="F:ATP phosphoribosyltransferase activity"/>
    <property type="evidence" value="ECO:0007669"/>
    <property type="project" value="UniProtKB-UniRule"/>
</dbReference>
<evidence type="ECO:0000256" key="4">
    <source>
        <dbReference type="ARBA" id="ARBA00009489"/>
    </source>
</evidence>
<evidence type="ECO:0000256" key="9">
    <source>
        <dbReference type="ARBA" id="ARBA00022676"/>
    </source>
</evidence>
<evidence type="ECO:0000256" key="12">
    <source>
        <dbReference type="ARBA" id="ARBA00022840"/>
    </source>
</evidence>
<comment type="caution">
    <text evidence="17">The sequence shown here is derived from an EMBL/GenBank/DDBJ whole genome shotgun (WGS) entry which is preliminary data.</text>
</comment>
<dbReference type="InterPro" id="IPR013820">
    <property type="entry name" value="ATP_PRibTrfase_cat"/>
</dbReference>
<dbReference type="InterPro" id="IPR018198">
    <property type="entry name" value="ATP_PRibTrfase_CS"/>
</dbReference>
<evidence type="ECO:0000256" key="8">
    <source>
        <dbReference type="ARBA" id="ARBA00022605"/>
    </source>
</evidence>
<comment type="similarity">
    <text evidence="4 15">Belongs to the ATP phosphoribosyltransferase family. Short subfamily.</text>
</comment>
<comment type="catalytic activity">
    <reaction evidence="1 15">
        <text>1-(5-phospho-beta-D-ribosyl)-ATP + diphosphate = 5-phospho-alpha-D-ribose 1-diphosphate + ATP</text>
        <dbReference type="Rhea" id="RHEA:18473"/>
        <dbReference type="ChEBI" id="CHEBI:30616"/>
        <dbReference type="ChEBI" id="CHEBI:33019"/>
        <dbReference type="ChEBI" id="CHEBI:58017"/>
        <dbReference type="ChEBI" id="CHEBI:73183"/>
        <dbReference type="EC" id="2.4.2.17"/>
    </reaction>
</comment>
<dbReference type="AlphaFoldDB" id="A0A8J6MAY3"/>
<dbReference type="PROSITE" id="PS01316">
    <property type="entry name" value="ATP_P_PHORIBOSYLTR"/>
    <property type="match status" value="1"/>
</dbReference>
<keyword evidence="8 15" id="KW-0028">Amino-acid biosynthesis</keyword>
<dbReference type="Gene3D" id="3.40.190.10">
    <property type="entry name" value="Periplasmic binding protein-like II"/>
    <property type="match status" value="2"/>
</dbReference>
<evidence type="ECO:0000313" key="18">
    <source>
        <dbReference type="Proteomes" id="UP000661435"/>
    </source>
</evidence>
<accession>A0A8J6MAY3</accession>
<dbReference type="SUPFAM" id="SSF53850">
    <property type="entry name" value="Periplasmic binding protein-like II"/>
    <property type="match status" value="1"/>
</dbReference>
<feature type="domain" description="ATP phosphoribosyltransferase catalytic" evidence="16">
    <location>
        <begin position="55"/>
        <end position="206"/>
    </location>
</feature>
<dbReference type="InterPro" id="IPR001348">
    <property type="entry name" value="ATP_PRibTrfase_HisG"/>
</dbReference>
<evidence type="ECO:0000256" key="15">
    <source>
        <dbReference type="HAMAP-Rule" id="MF_01018"/>
    </source>
</evidence>
<reference evidence="17" key="1">
    <citation type="submission" date="2020-08" db="EMBL/GenBank/DDBJ databases">
        <title>Genome public.</title>
        <authorList>
            <person name="Liu C."/>
            <person name="Sun Q."/>
        </authorList>
    </citation>
    <scope>NUCLEOTIDE SEQUENCE</scope>
    <source>
        <strain evidence="17">NSJ-51</strain>
    </source>
</reference>
<evidence type="ECO:0000256" key="7">
    <source>
        <dbReference type="ARBA" id="ARBA00022490"/>
    </source>
</evidence>
<comment type="function">
    <text evidence="14 15">Catalyzes the condensation of ATP and 5-phosphoribose 1-diphosphate to form N'-(5'-phosphoribosyl)-ATP (PR-ATP). Has a crucial role in the pathway because the rate of histidine biosynthesis seems to be controlled primarily by regulation of HisG enzymatic activity.</text>
</comment>
<keyword evidence="13 15" id="KW-0368">Histidine biosynthesis</keyword>
<keyword evidence="7 15" id="KW-0963">Cytoplasm</keyword>
<evidence type="ECO:0000256" key="3">
    <source>
        <dbReference type="ARBA" id="ARBA00004667"/>
    </source>
</evidence>
<dbReference type="NCBIfam" id="TIGR00070">
    <property type="entry name" value="hisG"/>
    <property type="match status" value="1"/>
</dbReference>
<gene>
    <name evidence="15" type="primary">hisG</name>
    <name evidence="17" type="ORF">H8S57_14295</name>
</gene>
<dbReference type="RefSeq" id="WP_186908725.1">
    <property type="nucleotide sequence ID" value="NZ_JACOPP010000028.1"/>
</dbReference>
<keyword evidence="12 15" id="KW-0067">ATP-binding</keyword>
<sequence length="214" mass="23751">MNTNRLRLALTKGRLQDKSVELFEAMGLDGSPIRNPGRRLIHSIPNYPLDAVLAKAPDVITYVEHGVCDLGIVGKDTILEQGKSFYEVLDLGFGRCRFALAVKEGSDFYGTYKTRRIASKYPNVARAFFEKKGMDVDIIKIEGSVELAPILDLADAIVDIVETGATLRENGLTPIEDVAQVSARLIVNTASMKLYQTEIEDFIARCEAELEKRK</sequence>
<organism evidence="17 18">
    <name type="scientific">Lawsonibacter hominis</name>
    <dbReference type="NCBI Taxonomy" id="2763053"/>
    <lineage>
        <taxon>Bacteria</taxon>
        <taxon>Bacillati</taxon>
        <taxon>Bacillota</taxon>
        <taxon>Clostridia</taxon>
        <taxon>Eubacteriales</taxon>
        <taxon>Oscillospiraceae</taxon>
        <taxon>Lawsonibacter</taxon>
    </lineage>
</organism>
<dbReference type="Proteomes" id="UP000661435">
    <property type="component" value="Unassembled WGS sequence"/>
</dbReference>
<dbReference type="EC" id="2.4.2.17" evidence="5 15"/>
<evidence type="ECO:0000256" key="11">
    <source>
        <dbReference type="ARBA" id="ARBA00022741"/>
    </source>
</evidence>
<evidence type="ECO:0000256" key="10">
    <source>
        <dbReference type="ARBA" id="ARBA00022679"/>
    </source>
</evidence>
<evidence type="ECO:0000256" key="13">
    <source>
        <dbReference type="ARBA" id="ARBA00023102"/>
    </source>
</evidence>
<evidence type="ECO:0000256" key="6">
    <source>
        <dbReference type="ARBA" id="ARBA00020998"/>
    </source>
</evidence>
<dbReference type="EMBL" id="JACOPP010000028">
    <property type="protein sequence ID" value="MBC5734885.1"/>
    <property type="molecule type" value="Genomic_DNA"/>
</dbReference>
<dbReference type="HAMAP" id="MF_01018">
    <property type="entry name" value="HisG_Short"/>
    <property type="match status" value="1"/>
</dbReference>
<proteinExistence type="inferred from homology"/>
<dbReference type="PANTHER" id="PTHR21403">
    <property type="entry name" value="ATP PHOSPHORIBOSYLTRANSFERASE ATP-PRTASE"/>
    <property type="match status" value="1"/>
</dbReference>
<evidence type="ECO:0000256" key="1">
    <source>
        <dbReference type="ARBA" id="ARBA00000915"/>
    </source>
</evidence>
<keyword evidence="10 15" id="KW-0808">Transferase</keyword>
<comment type="subunit">
    <text evidence="15">Heteromultimer composed of HisG and HisZ subunits.</text>
</comment>
<dbReference type="GO" id="GO:0005737">
    <property type="term" value="C:cytoplasm"/>
    <property type="evidence" value="ECO:0007669"/>
    <property type="project" value="UniProtKB-SubCell"/>
</dbReference>
<dbReference type="InterPro" id="IPR024893">
    <property type="entry name" value="ATP_PRibTrfase_HisG_short"/>
</dbReference>
<keyword evidence="11 15" id="KW-0547">Nucleotide-binding</keyword>
<dbReference type="CDD" id="cd13595">
    <property type="entry name" value="PBP2_HisGs"/>
    <property type="match status" value="1"/>
</dbReference>
<keyword evidence="9 15" id="KW-0328">Glycosyltransferase</keyword>
<comment type="domain">
    <text evidence="15">Lacks the C-terminal regulatory region which is replaced by HisZ.</text>
</comment>
<dbReference type="GO" id="GO:0000105">
    <property type="term" value="P:L-histidine biosynthetic process"/>
    <property type="evidence" value="ECO:0007669"/>
    <property type="project" value="UniProtKB-UniRule"/>
</dbReference>
<name>A0A8J6MAY3_9FIRM</name>
<evidence type="ECO:0000256" key="2">
    <source>
        <dbReference type="ARBA" id="ARBA00004496"/>
    </source>
</evidence>
<evidence type="ECO:0000256" key="14">
    <source>
        <dbReference type="ARBA" id="ARBA00024861"/>
    </source>
</evidence>
<dbReference type="PANTHER" id="PTHR21403:SF8">
    <property type="entry name" value="ATP PHOSPHORIBOSYLTRANSFERASE"/>
    <property type="match status" value="1"/>
</dbReference>
<keyword evidence="18" id="KW-1185">Reference proteome</keyword>
<dbReference type="UniPathway" id="UPA00031">
    <property type="reaction ID" value="UER00006"/>
</dbReference>
<comment type="pathway">
    <text evidence="3 15">Amino-acid biosynthesis; L-histidine biosynthesis; L-histidine from 5-phospho-alpha-D-ribose 1-diphosphate: step 1/9.</text>
</comment>
<comment type="subcellular location">
    <subcellularLocation>
        <location evidence="2 15">Cytoplasm</location>
    </subcellularLocation>
</comment>
<evidence type="ECO:0000256" key="5">
    <source>
        <dbReference type="ARBA" id="ARBA00011946"/>
    </source>
</evidence>
<evidence type="ECO:0000259" key="16">
    <source>
        <dbReference type="Pfam" id="PF01634"/>
    </source>
</evidence>